<dbReference type="EMBL" id="JAWWNJ010000153">
    <property type="protein sequence ID" value="KAK6981086.1"/>
    <property type="molecule type" value="Genomic_DNA"/>
</dbReference>
<evidence type="ECO:0000313" key="2">
    <source>
        <dbReference type="EMBL" id="KAK6981086.1"/>
    </source>
</evidence>
<reference evidence="2 3" key="1">
    <citation type="journal article" date="2024" name="J Genomics">
        <title>Draft genome sequencing and assembly of Favolaschia claudopus CIRM-BRFM 2984 isolated from oak limbs.</title>
        <authorList>
            <person name="Navarro D."/>
            <person name="Drula E."/>
            <person name="Chaduli D."/>
            <person name="Cazenave R."/>
            <person name="Ahrendt S."/>
            <person name="Wang J."/>
            <person name="Lipzen A."/>
            <person name="Daum C."/>
            <person name="Barry K."/>
            <person name="Grigoriev I.V."/>
            <person name="Favel A."/>
            <person name="Rosso M.N."/>
            <person name="Martin F."/>
        </authorList>
    </citation>
    <scope>NUCLEOTIDE SEQUENCE [LARGE SCALE GENOMIC DNA]</scope>
    <source>
        <strain evidence="2 3">CIRM-BRFM 2984</strain>
    </source>
</reference>
<feature type="region of interest" description="Disordered" evidence="1">
    <location>
        <begin position="38"/>
        <end position="62"/>
    </location>
</feature>
<proteinExistence type="predicted"/>
<evidence type="ECO:0000313" key="3">
    <source>
        <dbReference type="Proteomes" id="UP001362999"/>
    </source>
</evidence>
<organism evidence="2 3">
    <name type="scientific">Favolaschia claudopus</name>
    <dbReference type="NCBI Taxonomy" id="2862362"/>
    <lineage>
        <taxon>Eukaryota</taxon>
        <taxon>Fungi</taxon>
        <taxon>Dikarya</taxon>
        <taxon>Basidiomycota</taxon>
        <taxon>Agaricomycotina</taxon>
        <taxon>Agaricomycetes</taxon>
        <taxon>Agaricomycetidae</taxon>
        <taxon>Agaricales</taxon>
        <taxon>Marasmiineae</taxon>
        <taxon>Mycenaceae</taxon>
        <taxon>Favolaschia</taxon>
    </lineage>
</organism>
<dbReference type="AlphaFoldDB" id="A0AAV9ZG98"/>
<keyword evidence="3" id="KW-1185">Reference proteome</keyword>
<accession>A0AAV9ZG98</accession>
<sequence>MALNGNRRAKTETQIAQSIVHRLPWVSGVLATVMGNPSTDSVKEAPETGEFSPRSTPWEGIQPKILGPKACHTEYTRQPPSTDVKVCDNTTTQTLRKSRVTGMNRATYSSGQGNGQQHIKMYDSRQSTRSAYFDFYKTTPHQANLYRHNYIRLSSYKEHQGLIAGKGFGLQKAARNEAFEQHYKAICLAGKSEGIEALKQDTDLNTAFERKSVVRIGCIWVFSMPCTQSLALQGPCILARVRDIDFRLLESTGISKEASYGNGELRS</sequence>
<evidence type="ECO:0000256" key="1">
    <source>
        <dbReference type="SAM" id="MobiDB-lite"/>
    </source>
</evidence>
<dbReference type="Proteomes" id="UP001362999">
    <property type="component" value="Unassembled WGS sequence"/>
</dbReference>
<protein>
    <submittedName>
        <fullName evidence="2">Uncharacterized protein</fullName>
    </submittedName>
</protein>
<gene>
    <name evidence="2" type="ORF">R3P38DRAFT_2808371</name>
</gene>
<comment type="caution">
    <text evidence="2">The sequence shown here is derived from an EMBL/GenBank/DDBJ whole genome shotgun (WGS) entry which is preliminary data.</text>
</comment>
<name>A0AAV9ZG98_9AGAR</name>